<evidence type="ECO:0000313" key="3">
    <source>
        <dbReference type="Proteomes" id="UP000324222"/>
    </source>
</evidence>
<dbReference type="AlphaFoldDB" id="A0A5B7J1R0"/>
<comment type="caution">
    <text evidence="2">The sequence shown here is derived from an EMBL/GenBank/DDBJ whole genome shotgun (WGS) entry which is preliminary data.</text>
</comment>
<reference evidence="2 3" key="1">
    <citation type="submission" date="2019-05" db="EMBL/GenBank/DDBJ databases">
        <title>Another draft genome of Portunus trituberculatus and its Hox gene families provides insights of decapod evolution.</title>
        <authorList>
            <person name="Jeong J.-H."/>
            <person name="Song I."/>
            <person name="Kim S."/>
            <person name="Choi T."/>
            <person name="Kim D."/>
            <person name="Ryu S."/>
            <person name="Kim W."/>
        </authorList>
    </citation>
    <scope>NUCLEOTIDE SEQUENCE [LARGE SCALE GENOMIC DNA]</scope>
    <source>
        <tissue evidence="2">Muscle</tissue>
    </source>
</reference>
<dbReference type="EMBL" id="VSRR010085309">
    <property type="protein sequence ID" value="MPC90710.1"/>
    <property type="molecule type" value="Genomic_DNA"/>
</dbReference>
<evidence type="ECO:0000313" key="2">
    <source>
        <dbReference type="EMBL" id="MPC90710.1"/>
    </source>
</evidence>
<sequence length="112" mass="12572">MFACTLEMVRLALACPGLPCLTLPSAASCEPATQRTEDEGFPSVNSRKPFTERRNRAPPPNTVIAGVVMDGARGKVLWASERRDADEKRRVEELWEWWEWWSGVGRGAVTRV</sequence>
<feature type="region of interest" description="Disordered" evidence="1">
    <location>
        <begin position="29"/>
        <end position="64"/>
    </location>
</feature>
<dbReference type="Proteomes" id="UP000324222">
    <property type="component" value="Unassembled WGS sequence"/>
</dbReference>
<organism evidence="2 3">
    <name type="scientific">Portunus trituberculatus</name>
    <name type="common">Swimming crab</name>
    <name type="synonym">Neptunus trituberculatus</name>
    <dbReference type="NCBI Taxonomy" id="210409"/>
    <lineage>
        <taxon>Eukaryota</taxon>
        <taxon>Metazoa</taxon>
        <taxon>Ecdysozoa</taxon>
        <taxon>Arthropoda</taxon>
        <taxon>Crustacea</taxon>
        <taxon>Multicrustacea</taxon>
        <taxon>Malacostraca</taxon>
        <taxon>Eumalacostraca</taxon>
        <taxon>Eucarida</taxon>
        <taxon>Decapoda</taxon>
        <taxon>Pleocyemata</taxon>
        <taxon>Brachyura</taxon>
        <taxon>Eubrachyura</taxon>
        <taxon>Portunoidea</taxon>
        <taxon>Portunidae</taxon>
        <taxon>Portuninae</taxon>
        <taxon>Portunus</taxon>
    </lineage>
</organism>
<protein>
    <submittedName>
        <fullName evidence="2">Uncharacterized protein</fullName>
    </submittedName>
</protein>
<keyword evidence="3" id="KW-1185">Reference proteome</keyword>
<evidence type="ECO:0000256" key="1">
    <source>
        <dbReference type="SAM" id="MobiDB-lite"/>
    </source>
</evidence>
<accession>A0A5B7J1R0</accession>
<gene>
    <name evidence="2" type="ORF">E2C01_085707</name>
</gene>
<proteinExistence type="predicted"/>
<name>A0A5B7J1R0_PORTR</name>